<name>C5L7N7_PERM5</name>
<dbReference type="EMBL" id="GG679899">
    <property type="protein sequence ID" value="EER07499.1"/>
    <property type="molecule type" value="Genomic_DNA"/>
</dbReference>
<feature type="compositionally biased region" description="Basic and acidic residues" evidence="1">
    <location>
        <begin position="911"/>
        <end position="921"/>
    </location>
</feature>
<accession>C5L7N7</accession>
<feature type="compositionally biased region" description="Low complexity" evidence="1">
    <location>
        <begin position="129"/>
        <end position="140"/>
    </location>
</feature>
<protein>
    <submittedName>
        <fullName evidence="2">Uncharacterized protein</fullName>
    </submittedName>
</protein>
<dbReference type="AlphaFoldDB" id="C5L7N7"/>
<feature type="compositionally biased region" description="Basic and acidic residues" evidence="1">
    <location>
        <begin position="99"/>
        <end position="124"/>
    </location>
</feature>
<keyword evidence="3" id="KW-1185">Reference proteome</keyword>
<dbReference type="OrthoDB" id="10482628at2759"/>
<gene>
    <name evidence="2" type="ORF">Pmar_PMAR020664</name>
</gene>
<proteinExistence type="predicted"/>
<feature type="region of interest" description="Disordered" evidence="1">
    <location>
        <begin position="84"/>
        <end position="140"/>
    </location>
</feature>
<evidence type="ECO:0000313" key="2">
    <source>
        <dbReference type="EMBL" id="EER07499.1"/>
    </source>
</evidence>
<reference evidence="2 3" key="1">
    <citation type="submission" date="2008-07" db="EMBL/GenBank/DDBJ databases">
        <authorList>
            <person name="El-Sayed N."/>
            <person name="Caler E."/>
            <person name="Inman J."/>
            <person name="Amedeo P."/>
            <person name="Hass B."/>
            <person name="Wortman J."/>
        </authorList>
    </citation>
    <scope>NUCLEOTIDE SEQUENCE [LARGE SCALE GENOMIC DNA]</scope>
    <source>
        <strain evidence="3">ATCC 50983 / TXsc</strain>
    </source>
</reference>
<evidence type="ECO:0000313" key="3">
    <source>
        <dbReference type="Proteomes" id="UP000007800"/>
    </source>
</evidence>
<organism evidence="3">
    <name type="scientific">Perkinsus marinus (strain ATCC 50983 / TXsc)</name>
    <dbReference type="NCBI Taxonomy" id="423536"/>
    <lineage>
        <taxon>Eukaryota</taxon>
        <taxon>Sar</taxon>
        <taxon>Alveolata</taxon>
        <taxon>Perkinsozoa</taxon>
        <taxon>Perkinsea</taxon>
        <taxon>Perkinsida</taxon>
        <taxon>Perkinsidae</taxon>
        <taxon>Perkinsus</taxon>
    </lineage>
</organism>
<dbReference type="Proteomes" id="UP000007800">
    <property type="component" value="Unassembled WGS sequence"/>
</dbReference>
<dbReference type="RefSeq" id="XP_002775683.1">
    <property type="nucleotide sequence ID" value="XM_002775637.1"/>
</dbReference>
<evidence type="ECO:0000256" key="1">
    <source>
        <dbReference type="SAM" id="MobiDB-lite"/>
    </source>
</evidence>
<dbReference type="InParanoid" id="C5L7N7"/>
<dbReference type="GeneID" id="9041472"/>
<feature type="region of interest" description="Disordered" evidence="1">
    <location>
        <begin position="911"/>
        <end position="950"/>
    </location>
</feature>
<sequence length="950" mass="106665">MSSRDILECFYCNVKDRVDNFKKNRHFERHHAGRRERYKPVGNNVSIFEFAAIRRRATEGDSGATEDVDMLAVDEVCRSSSSSALIQSEGVTDGGAFENQERDGQENEQVRAPREVVAEKRESAEDQQPELAEAQQPEPVEAFPVFNVPTSTNGLLRTQSATLRMHSEMLEDIKAKLVEHLKFDREAKDKLELKREVSTLGPFKVNDAFQVVECTTCYTYKYSLQPRDRPGGLERIGVFQCPDALDSARRRDLLSALRDHLKTSTHLKCLALADTKQKARDRAMDLAVARCVYFSVVENMSGRGYERLLALNAVNGVKIGDMGHSRNSFRPLFIQTMIKEMKGRIRALFTRSWLCFGNRPSPMAASCDKVTIRRRTLQPVAVFTLVNGRISCYLLSAPIASDKSGKGLADLVVRTLEDVFDKSFLQNFLTAVATDGEYHNLRLGDKLRANLDIDPTTLVHTWCVAHRLELACNDASKGITNVRAELHQHMPARHGQAFEALEQASFETGVPYFVPLAFMPTRWASSETRVYENFSRNYPLLVHMGEPGITRCDWMVKFLVAYDTMKHVSQASGCSQQVFARPWQTAAAIQALRDSLIVGIAALEMLIDAMEESTCISEVPKGLFDIECFPPLYAVDFTGDPHWNEVDLEKVSDSRMVHAFQFMVSWLSQLKESLNIRILSDLPEWLVAASQIFSGEALLGSSWVSELSDADRKLDTNKSPEVYQCTSTAELIEIAGASIIHREVYALDIEELTSEFAIFIDRIRSMDWPKAANGKIDVPQVWEMLHCRPHYIGIQNILYLAGCLSMRTYNESVVEAMCSLLNTTDPTGRRHLSHEVISDEGIIAWNRLGMSGDALDGFLEASLARMPEGFSGFTRKTNKRAQRRQKSYTYSQVIDRVCSVNPHPELSCVKAEDRTRIEEGAGGKPGRLGSGPCSPRRATDSPESSDSDDW</sequence>